<keyword evidence="3" id="KW-0732">Signal</keyword>
<name>A0A1H0MFX7_9BACT</name>
<dbReference type="OrthoDB" id="9781543at2"/>
<feature type="domain" description="Thioredoxin" evidence="4">
    <location>
        <begin position="54"/>
        <end position="202"/>
    </location>
</feature>
<sequence length="207" mass="22613">MKHIIFILATISLALAVSSCGVKQSGVTVDSHSVLPGTEVVRKGKSMTLLGNRIETGQRIPATELIDAATMDRVNLEDYAGNVLFLSIVPSIDTKVCEEQTHLLGERGDMLPADVKRITVSRDTPFAQTRFAVDANLTDIQYLSDYKEGSFGLSTGLLVDDLRLLARAVIVIDKDGIVRYIQVVPDIGHLPDMERAFSTARELDAEK</sequence>
<protein>
    <submittedName>
        <fullName evidence="5">Thiol peroxidase, atypical 2-Cys peroxiredoxin</fullName>
    </submittedName>
</protein>
<keyword evidence="5" id="KW-0560">Oxidoreductase</keyword>
<dbReference type="EMBL" id="FNJI01000006">
    <property type="protein sequence ID" value="SDO79319.1"/>
    <property type="molecule type" value="Genomic_DNA"/>
</dbReference>
<dbReference type="Proteomes" id="UP000199073">
    <property type="component" value="Unassembled WGS sequence"/>
</dbReference>
<dbReference type="InterPro" id="IPR036249">
    <property type="entry name" value="Thioredoxin-like_sf"/>
</dbReference>
<keyword evidence="1" id="KW-1015">Disulfide bond</keyword>
<dbReference type="Pfam" id="PF08534">
    <property type="entry name" value="Redoxin"/>
    <property type="match status" value="1"/>
</dbReference>
<keyword evidence="5" id="KW-0575">Peroxidase</keyword>
<dbReference type="InterPro" id="IPR013766">
    <property type="entry name" value="Thioredoxin_domain"/>
</dbReference>
<dbReference type="AlphaFoldDB" id="A0A1H0MFX7"/>
<feature type="signal peptide" evidence="3">
    <location>
        <begin position="1"/>
        <end position="16"/>
    </location>
</feature>
<accession>A0A1H0MFX7</accession>
<dbReference type="GO" id="GO:0004601">
    <property type="term" value="F:peroxidase activity"/>
    <property type="evidence" value="ECO:0007669"/>
    <property type="project" value="UniProtKB-KW"/>
</dbReference>
<keyword evidence="6" id="KW-1185">Reference proteome</keyword>
<proteinExistence type="predicted"/>
<evidence type="ECO:0000313" key="5">
    <source>
        <dbReference type="EMBL" id="SDO79319.1"/>
    </source>
</evidence>
<dbReference type="PROSITE" id="PS51352">
    <property type="entry name" value="THIOREDOXIN_2"/>
    <property type="match status" value="1"/>
</dbReference>
<dbReference type="InterPro" id="IPR013740">
    <property type="entry name" value="Redoxin"/>
</dbReference>
<evidence type="ECO:0000256" key="3">
    <source>
        <dbReference type="SAM" id="SignalP"/>
    </source>
</evidence>
<evidence type="ECO:0000256" key="2">
    <source>
        <dbReference type="ARBA" id="ARBA00023284"/>
    </source>
</evidence>
<evidence type="ECO:0000256" key="1">
    <source>
        <dbReference type="ARBA" id="ARBA00023157"/>
    </source>
</evidence>
<evidence type="ECO:0000259" key="4">
    <source>
        <dbReference type="PROSITE" id="PS51352"/>
    </source>
</evidence>
<reference evidence="5 6" key="1">
    <citation type="submission" date="2016-10" db="EMBL/GenBank/DDBJ databases">
        <authorList>
            <person name="de Groot N.N."/>
        </authorList>
    </citation>
    <scope>NUCLEOTIDE SEQUENCE [LARGE SCALE GENOMIC DNA]</scope>
    <source>
        <strain evidence="5 6">DSM 12130</strain>
    </source>
</reference>
<dbReference type="PANTHER" id="PTHR43110:SF1">
    <property type="entry name" value="THIOL PEROXIDASE"/>
    <property type="match status" value="1"/>
</dbReference>
<dbReference type="PROSITE" id="PS51257">
    <property type="entry name" value="PROKAR_LIPOPROTEIN"/>
    <property type="match status" value="1"/>
</dbReference>
<dbReference type="RefSeq" id="WP_092220471.1">
    <property type="nucleotide sequence ID" value="NZ_FNJI01000006.1"/>
</dbReference>
<keyword evidence="2" id="KW-0676">Redox-active center</keyword>
<dbReference type="InterPro" id="IPR050455">
    <property type="entry name" value="Tpx_Peroxidase_subfamily"/>
</dbReference>
<dbReference type="Gene3D" id="3.40.30.10">
    <property type="entry name" value="Glutaredoxin"/>
    <property type="match status" value="1"/>
</dbReference>
<dbReference type="STRING" id="91360.SAMN05660330_01033"/>
<evidence type="ECO:0000313" key="6">
    <source>
        <dbReference type="Proteomes" id="UP000199073"/>
    </source>
</evidence>
<feature type="chain" id="PRO_5011456020" evidence="3">
    <location>
        <begin position="17"/>
        <end position="207"/>
    </location>
</feature>
<organism evidence="5 6">
    <name type="scientific">Desulforhopalus singaporensis</name>
    <dbReference type="NCBI Taxonomy" id="91360"/>
    <lineage>
        <taxon>Bacteria</taxon>
        <taxon>Pseudomonadati</taxon>
        <taxon>Thermodesulfobacteriota</taxon>
        <taxon>Desulfobulbia</taxon>
        <taxon>Desulfobulbales</taxon>
        <taxon>Desulfocapsaceae</taxon>
        <taxon>Desulforhopalus</taxon>
    </lineage>
</organism>
<gene>
    <name evidence="5" type="ORF">SAMN05660330_01033</name>
</gene>
<dbReference type="PANTHER" id="PTHR43110">
    <property type="entry name" value="THIOL PEROXIDASE"/>
    <property type="match status" value="1"/>
</dbReference>
<dbReference type="SUPFAM" id="SSF52833">
    <property type="entry name" value="Thioredoxin-like"/>
    <property type="match status" value="1"/>
</dbReference>